<dbReference type="KEGG" id="pmet:G4Y79_04765"/>
<keyword evidence="4" id="KW-1185">Reference proteome</keyword>
<accession>A0A7S8IG74</accession>
<dbReference type="Gene3D" id="3.90.1580.10">
    <property type="entry name" value="paralog of FGE (formylglycine-generating enzyme)"/>
    <property type="match status" value="1"/>
</dbReference>
<dbReference type="PANTHER" id="PTHR23150">
    <property type="entry name" value="SULFATASE MODIFYING FACTOR 1, 2"/>
    <property type="match status" value="1"/>
</dbReference>
<dbReference type="GO" id="GO:0120147">
    <property type="term" value="F:formylglycine-generating oxidase activity"/>
    <property type="evidence" value="ECO:0007669"/>
    <property type="project" value="TreeGrafter"/>
</dbReference>
<evidence type="ECO:0000313" key="4">
    <source>
        <dbReference type="Proteomes" id="UP000594468"/>
    </source>
</evidence>
<protein>
    <submittedName>
        <fullName evidence="3">SUMF1/EgtB/PvdO family nonheme iron enzyme</fullName>
    </submittedName>
</protein>
<dbReference type="SUPFAM" id="SSF56436">
    <property type="entry name" value="C-type lectin-like"/>
    <property type="match status" value="1"/>
</dbReference>
<dbReference type="InterPro" id="IPR051043">
    <property type="entry name" value="Sulfatase_Mod_Factor_Kinase"/>
</dbReference>
<dbReference type="InterPro" id="IPR042095">
    <property type="entry name" value="SUMF_sf"/>
</dbReference>
<organism evidence="3 4">
    <name type="scientific">Phototrophicus methaneseepsis</name>
    <dbReference type="NCBI Taxonomy" id="2710758"/>
    <lineage>
        <taxon>Bacteria</taxon>
        <taxon>Bacillati</taxon>
        <taxon>Chloroflexota</taxon>
        <taxon>Candidatus Thermofontia</taxon>
        <taxon>Phototrophicales</taxon>
        <taxon>Phototrophicaceae</taxon>
        <taxon>Phototrophicus</taxon>
    </lineage>
</organism>
<dbReference type="RefSeq" id="WP_195171762.1">
    <property type="nucleotide sequence ID" value="NZ_CP062983.1"/>
</dbReference>
<dbReference type="AlphaFoldDB" id="A0A7S8IG74"/>
<keyword evidence="1" id="KW-0802">TPR repeat</keyword>
<feature type="repeat" description="TPR" evidence="1">
    <location>
        <begin position="16"/>
        <end position="49"/>
    </location>
</feature>
<evidence type="ECO:0000313" key="3">
    <source>
        <dbReference type="EMBL" id="QPC83698.1"/>
    </source>
</evidence>
<dbReference type="Gene3D" id="1.25.40.10">
    <property type="entry name" value="Tetratricopeptide repeat domain"/>
    <property type="match status" value="1"/>
</dbReference>
<evidence type="ECO:0000256" key="1">
    <source>
        <dbReference type="PROSITE-ProRule" id="PRU00339"/>
    </source>
</evidence>
<sequence length="384" mass="43123">MELEHILSATDPEGDAEEVFGFAQQLEKRGDLDAAASAYDRAYGLAPDRDDIRSARANLLDRLSVIEHGIGFRYIPAGTFLMGSESGDPDEQPVHPVRLDAYWLSETPISWAKFCELMDFQPPPDGRPNDGWESQQSPQWIDQILQVLPVDYRHPDLWKWALNADSRICLQYCENETLRARDWHAHIPTMEWQKSDGTTQTSADMFGLPPRIDQNAPLAYGEKPIVSVPYEGALAAGLRISTKSTEYRLPTEAEWEKGARGGLINQAYPWGNEKPTHDRCDFARFDEFSLLKPKSLTPNGYGLYAMSGSVWEWTSDWYDAKYYASSPVQNPPGPKGGEERVLRGGSWTDDAEAVTVSYRMSGQYGGAANIGFRLYRGLTNTIEI</sequence>
<feature type="domain" description="Sulfatase-modifying factor enzyme-like" evidence="2">
    <location>
        <begin position="75"/>
        <end position="375"/>
    </location>
</feature>
<dbReference type="InterPro" id="IPR019734">
    <property type="entry name" value="TPR_rpt"/>
</dbReference>
<reference evidence="3 4" key="1">
    <citation type="submission" date="2020-02" db="EMBL/GenBank/DDBJ databases">
        <authorList>
            <person name="Zheng R.K."/>
            <person name="Sun C.M."/>
        </authorList>
    </citation>
    <scope>NUCLEOTIDE SEQUENCE [LARGE SCALE GENOMIC DNA]</scope>
    <source>
        <strain evidence="4">rifampicinis</strain>
    </source>
</reference>
<dbReference type="Pfam" id="PF03781">
    <property type="entry name" value="FGE-sulfatase"/>
    <property type="match status" value="1"/>
</dbReference>
<dbReference type="EMBL" id="CP062983">
    <property type="protein sequence ID" value="QPC83698.1"/>
    <property type="molecule type" value="Genomic_DNA"/>
</dbReference>
<dbReference type="InterPro" id="IPR011990">
    <property type="entry name" value="TPR-like_helical_dom_sf"/>
</dbReference>
<dbReference type="InterPro" id="IPR005532">
    <property type="entry name" value="SUMF_dom"/>
</dbReference>
<name>A0A7S8IG74_9CHLR</name>
<gene>
    <name evidence="3" type="ORF">G4Y79_04765</name>
</gene>
<proteinExistence type="predicted"/>
<evidence type="ECO:0000259" key="2">
    <source>
        <dbReference type="Pfam" id="PF03781"/>
    </source>
</evidence>
<dbReference type="PANTHER" id="PTHR23150:SF19">
    <property type="entry name" value="FORMYLGLYCINE-GENERATING ENZYME"/>
    <property type="match status" value="1"/>
</dbReference>
<dbReference type="PROSITE" id="PS50005">
    <property type="entry name" value="TPR"/>
    <property type="match status" value="1"/>
</dbReference>
<dbReference type="InterPro" id="IPR016187">
    <property type="entry name" value="CTDL_fold"/>
</dbReference>
<dbReference type="Proteomes" id="UP000594468">
    <property type="component" value="Chromosome"/>
</dbReference>